<dbReference type="OrthoDB" id="6624834at2"/>
<keyword evidence="8" id="KW-1133">Transmembrane helix</keyword>
<dbReference type="eggNOG" id="COG3149">
    <property type="taxonomic scope" value="Bacteria"/>
</dbReference>
<dbReference type="GO" id="GO:0015628">
    <property type="term" value="P:protein secretion by the type II secretion system"/>
    <property type="evidence" value="ECO:0007669"/>
    <property type="project" value="InterPro"/>
</dbReference>
<evidence type="ECO:0000313" key="11">
    <source>
        <dbReference type="Proteomes" id="UP000005615"/>
    </source>
</evidence>
<evidence type="ECO:0000313" key="10">
    <source>
        <dbReference type="EMBL" id="EGG29840.1"/>
    </source>
</evidence>
<dbReference type="GO" id="GO:0015627">
    <property type="term" value="C:type II protein secretion system complex"/>
    <property type="evidence" value="ECO:0007669"/>
    <property type="project" value="InterPro"/>
</dbReference>
<keyword evidence="6" id="KW-0812">Transmembrane</keyword>
<proteinExistence type="inferred from homology"/>
<dbReference type="STRING" id="2518989.IMCC3088_1288"/>
<keyword evidence="4" id="KW-1003">Cell membrane</keyword>
<dbReference type="InterPro" id="IPR007690">
    <property type="entry name" value="T2SS_GspM"/>
</dbReference>
<keyword evidence="9" id="KW-0472">Membrane</keyword>
<dbReference type="Pfam" id="PF04612">
    <property type="entry name" value="T2SSM"/>
    <property type="match status" value="1"/>
</dbReference>
<name>F3L1E8_9GAMM</name>
<dbReference type="InterPro" id="IPR023229">
    <property type="entry name" value="T2SS_M_periplasmic_sf"/>
</dbReference>
<dbReference type="Proteomes" id="UP000005615">
    <property type="component" value="Unassembled WGS sequence"/>
</dbReference>
<keyword evidence="5" id="KW-0997">Cell inner membrane</keyword>
<reference evidence="10 11" key="1">
    <citation type="journal article" date="2011" name="J. Bacteriol.">
        <title>Genome sequence of strain IMCC3088, a proteorhodopsin-containing marine bacterium belonging to the OM60/NOR5 clade.</title>
        <authorList>
            <person name="Jang Y."/>
            <person name="Oh H.M."/>
            <person name="Kang I."/>
            <person name="Lee K."/>
            <person name="Yang S.J."/>
            <person name="Cho J.C."/>
        </authorList>
    </citation>
    <scope>NUCLEOTIDE SEQUENCE [LARGE SCALE GENOMIC DNA]</scope>
    <source>
        <strain evidence="10 11">IMCC3088</strain>
    </source>
</reference>
<organism evidence="10 11">
    <name type="scientific">Aequoribacter fuscus</name>
    <dbReference type="NCBI Taxonomy" id="2518989"/>
    <lineage>
        <taxon>Bacteria</taxon>
        <taxon>Pseudomonadati</taxon>
        <taxon>Pseudomonadota</taxon>
        <taxon>Gammaproteobacteria</taxon>
        <taxon>Cellvibrionales</taxon>
        <taxon>Halieaceae</taxon>
        <taxon>Aequoribacter</taxon>
    </lineage>
</organism>
<sequence length="156" mass="16744">MKAWFLARTQSEQLSLAVLGVFVLCYSLLMGVLGPLADARDEALQQNARALEVKQRVNAMVAEINGLRGKDSAAGPKTTLMNLINQASQAEGLPIARLQPSSNGELQVRFEGVVFNDVAQFLHALEIEQGVIVREVNLSQSDVGMVAATIRLAQGG</sequence>
<evidence type="ECO:0000256" key="1">
    <source>
        <dbReference type="ARBA" id="ARBA00004377"/>
    </source>
</evidence>
<accession>F3L1E8</accession>
<comment type="caution">
    <text evidence="10">The sequence shown here is derived from an EMBL/GenBank/DDBJ whole genome shotgun (WGS) entry which is preliminary data.</text>
</comment>
<dbReference type="RefSeq" id="WP_009575550.1">
    <property type="nucleotide sequence ID" value="NZ_AEIG01000030.1"/>
</dbReference>
<gene>
    <name evidence="10" type="ORF">IMCC3088_1288</name>
</gene>
<evidence type="ECO:0000256" key="4">
    <source>
        <dbReference type="ARBA" id="ARBA00022475"/>
    </source>
</evidence>
<evidence type="ECO:0000256" key="6">
    <source>
        <dbReference type="ARBA" id="ARBA00022692"/>
    </source>
</evidence>
<protein>
    <submittedName>
        <fullName evidence="10">General secretion pathway protein M</fullName>
    </submittedName>
</protein>
<comment type="similarity">
    <text evidence="2">Belongs to the GSP M family.</text>
</comment>
<evidence type="ECO:0000256" key="9">
    <source>
        <dbReference type="ARBA" id="ARBA00023136"/>
    </source>
</evidence>
<comment type="subcellular location">
    <subcellularLocation>
        <location evidence="1">Cell inner membrane</location>
        <topology evidence="1">Single-pass membrane protein</topology>
    </subcellularLocation>
</comment>
<evidence type="ECO:0000256" key="7">
    <source>
        <dbReference type="ARBA" id="ARBA00022927"/>
    </source>
</evidence>
<evidence type="ECO:0000256" key="3">
    <source>
        <dbReference type="ARBA" id="ARBA00022448"/>
    </source>
</evidence>
<dbReference type="EMBL" id="AEIG01000030">
    <property type="protein sequence ID" value="EGG29840.1"/>
    <property type="molecule type" value="Genomic_DNA"/>
</dbReference>
<dbReference type="SUPFAM" id="SSF103054">
    <property type="entry name" value="General secretion pathway protein M, EpsM"/>
    <property type="match status" value="1"/>
</dbReference>
<dbReference type="GO" id="GO:0005886">
    <property type="term" value="C:plasma membrane"/>
    <property type="evidence" value="ECO:0007669"/>
    <property type="project" value="UniProtKB-SubCell"/>
</dbReference>
<keyword evidence="7" id="KW-0653">Protein transport</keyword>
<evidence type="ECO:0000256" key="5">
    <source>
        <dbReference type="ARBA" id="ARBA00022519"/>
    </source>
</evidence>
<keyword evidence="3" id="KW-0813">Transport</keyword>
<evidence type="ECO:0000256" key="8">
    <source>
        <dbReference type="ARBA" id="ARBA00022989"/>
    </source>
</evidence>
<evidence type="ECO:0000256" key="2">
    <source>
        <dbReference type="ARBA" id="ARBA00010637"/>
    </source>
</evidence>
<dbReference type="AlphaFoldDB" id="F3L1E8"/>
<keyword evidence="11" id="KW-1185">Reference proteome</keyword>
<dbReference type="Gene3D" id="3.30.1360.100">
    <property type="entry name" value="General secretion pathway protein M, EpsM"/>
    <property type="match status" value="1"/>
</dbReference>